<evidence type="ECO:0000256" key="1">
    <source>
        <dbReference type="SAM" id="Phobius"/>
    </source>
</evidence>
<name>A0A0E9XF51_ANGAN</name>
<dbReference type="AlphaFoldDB" id="A0A0E9XF51"/>
<evidence type="ECO:0000313" key="2">
    <source>
        <dbReference type="EMBL" id="JAI00481.1"/>
    </source>
</evidence>
<dbReference type="EMBL" id="GBXM01008097">
    <property type="protein sequence ID" value="JAI00481.1"/>
    <property type="molecule type" value="Transcribed_RNA"/>
</dbReference>
<feature type="transmembrane region" description="Helical" evidence="1">
    <location>
        <begin position="106"/>
        <end position="127"/>
    </location>
</feature>
<reference evidence="2" key="1">
    <citation type="submission" date="2014-11" db="EMBL/GenBank/DDBJ databases">
        <authorList>
            <person name="Amaro Gonzalez C."/>
        </authorList>
    </citation>
    <scope>NUCLEOTIDE SEQUENCE</scope>
</reference>
<keyword evidence="1" id="KW-1133">Transmembrane helix</keyword>
<keyword evidence="1" id="KW-0472">Membrane</keyword>
<protein>
    <submittedName>
        <fullName evidence="2">Uncharacterized protein</fullName>
    </submittedName>
</protein>
<keyword evidence="1" id="KW-0812">Transmembrane</keyword>
<accession>A0A0E9XF51</accession>
<sequence length="215" mass="23479">MRSARHRVGSIFVPTPIRPPGAAYCKSLCSANRETILEKMGLHMSFPSWSFDTIPGRTSNSCPTLSTPLRILPPATPPFRSSTSQPGLFTSNDRITMRRGSEVKSLMGTGIFFTMYSHTTSMLYFSWAEMGMMGAPSATVPCTKARICSYCSLAWLSFTRSILFCRIRMCFSFIISMAARCSDVCGCGHDSFPAISSSAASITAAPFNIVAIRMS</sequence>
<reference evidence="2" key="2">
    <citation type="journal article" date="2015" name="Fish Shellfish Immunol.">
        <title>Early steps in the European eel (Anguilla anguilla)-Vibrio vulnificus interaction in the gills: Role of the RtxA13 toxin.</title>
        <authorList>
            <person name="Callol A."/>
            <person name="Pajuelo D."/>
            <person name="Ebbesson L."/>
            <person name="Teles M."/>
            <person name="MacKenzie S."/>
            <person name="Amaro C."/>
        </authorList>
    </citation>
    <scope>NUCLEOTIDE SEQUENCE</scope>
</reference>
<proteinExistence type="predicted"/>
<organism evidence="2">
    <name type="scientific">Anguilla anguilla</name>
    <name type="common">European freshwater eel</name>
    <name type="synonym">Muraena anguilla</name>
    <dbReference type="NCBI Taxonomy" id="7936"/>
    <lineage>
        <taxon>Eukaryota</taxon>
        <taxon>Metazoa</taxon>
        <taxon>Chordata</taxon>
        <taxon>Craniata</taxon>
        <taxon>Vertebrata</taxon>
        <taxon>Euteleostomi</taxon>
        <taxon>Actinopterygii</taxon>
        <taxon>Neopterygii</taxon>
        <taxon>Teleostei</taxon>
        <taxon>Anguilliformes</taxon>
        <taxon>Anguillidae</taxon>
        <taxon>Anguilla</taxon>
    </lineage>
</organism>